<feature type="transmembrane region" description="Helical" evidence="6">
    <location>
        <begin position="149"/>
        <end position="168"/>
    </location>
</feature>
<organism evidence="7 8">
    <name type="scientific">Thiocapsa marina 5811</name>
    <dbReference type="NCBI Taxonomy" id="768671"/>
    <lineage>
        <taxon>Bacteria</taxon>
        <taxon>Pseudomonadati</taxon>
        <taxon>Pseudomonadota</taxon>
        <taxon>Gammaproteobacteria</taxon>
        <taxon>Chromatiales</taxon>
        <taxon>Chromatiaceae</taxon>
        <taxon>Thiocapsa</taxon>
    </lineage>
</organism>
<keyword evidence="4 6" id="KW-1133">Transmembrane helix</keyword>
<dbReference type="InterPro" id="IPR002781">
    <property type="entry name" value="TM_pro_TauE-like"/>
</dbReference>
<feature type="transmembrane region" description="Helical" evidence="6">
    <location>
        <begin position="312"/>
        <end position="329"/>
    </location>
</feature>
<protein>
    <recommendedName>
        <fullName evidence="6">Probable membrane transporter protein</fullName>
    </recommendedName>
</protein>
<evidence type="ECO:0000256" key="1">
    <source>
        <dbReference type="ARBA" id="ARBA00004141"/>
    </source>
</evidence>
<dbReference type="Proteomes" id="UP000005459">
    <property type="component" value="Unassembled WGS sequence"/>
</dbReference>
<reference evidence="7 8" key="1">
    <citation type="submission" date="2011-06" db="EMBL/GenBank/DDBJ databases">
        <title>The draft genome of Thiocapsa marina 5811.</title>
        <authorList>
            <consortium name="US DOE Joint Genome Institute (JGI-PGF)"/>
            <person name="Lucas S."/>
            <person name="Han J."/>
            <person name="Cheng J.-F."/>
            <person name="Goodwin L."/>
            <person name="Pitluck S."/>
            <person name="Peters L."/>
            <person name="Land M.L."/>
            <person name="Hauser L."/>
            <person name="Vogl K."/>
            <person name="Liu Z."/>
            <person name="Imhoff J."/>
            <person name="Thiel V."/>
            <person name="Frigaard N.-U."/>
            <person name="Bryant D."/>
            <person name="Woyke T.J."/>
        </authorList>
    </citation>
    <scope>NUCLEOTIDE SEQUENCE [LARGE SCALE GENOMIC DNA]</scope>
    <source>
        <strain evidence="7 8">5811</strain>
    </source>
</reference>
<dbReference type="PANTHER" id="PTHR43483">
    <property type="entry name" value="MEMBRANE TRANSPORTER PROTEIN HI_0806-RELATED"/>
    <property type="match status" value="1"/>
</dbReference>
<dbReference type="eggNOG" id="COG0730">
    <property type="taxonomic scope" value="Bacteria"/>
</dbReference>
<evidence type="ECO:0000256" key="6">
    <source>
        <dbReference type="RuleBase" id="RU363041"/>
    </source>
</evidence>
<dbReference type="PANTHER" id="PTHR43483:SF3">
    <property type="entry name" value="MEMBRANE TRANSPORTER PROTEIN HI_0806-RELATED"/>
    <property type="match status" value="1"/>
</dbReference>
<dbReference type="Pfam" id="PF01925">
    <property type="entry name" value="TauE"/>
    <property type="match status" value="1"/>
</dbReference>
<keyword evidence="6" id="KW-1003">Cell membrane</keyword>
<keyword evidence="3 6" id="KW-0812">Transmembrane</keyword>
<sequence length="330" mass="34745">MTFTGLVDGLRRDPGESARRMRLNPTGRHWHKSWRTRNVRFNHSSRIRFKARRGHLSPIGAFDRSGPNPVLELLAYLAIGAASGLLAGLFGVGGGVIVVPALILLFAQIGMGSEWIPHVAVGSSLAAIVGTGAASTYAHHGRGAVRWDLVARLAPGIVIGAWLGAALAGFIPELWLTRLFAAFLAYVGLRMLIPRQIHQDRTLPGPRGMWTAGGGIGTLSALVGIGGGTLTVPFLSNRGIDMRKAVGTSAACGLPIAVAGAIGFMVVGWGREGLPDVSTGFVYWPAVGAILLASMPTAPLGAKLAYQLPVGLLKRLFGVFLLLIALRLAY</sequence>
<dbReference type="PATRIC" id="fig|768671.3.peg.2183"/>
<dbReference type="GO" id="GO:0005886">
    <property type="term" value="C:plasma membrane"/>
    <property type="evidence" value="ECO:0007669"/>
    <property type="project" value="UniProtKB-SubCell"/>
</dbReference>
<dbReference type="STRING" id="768671.ThimaDRAFT_2060"/>
<evidence type="ECO:0000313" key="8">
    <source>
        <dbReference type="Proteomes" id="UP000005459"/>
    </source>
</evidence>
<comment type="subcellular location">
    <subcellularLocation>
        <location evidence="6">Cell membrane</location>
        <topology evidence="6">Multi-pass membrane protein</topology>
    </subcellularLocation>
    <subcellularLocation>
        <location evidence="1">Membrane</location>
        <topology evidence="1">Multi-pass membrane protein</topology>
    </subcellularLocation>
</comment>
<feature type="transmembrane region" description="Helical" evidence="6">
    <location>
        <begin position="175"/>
        <end position="193"/>
    </location>
</feature>
<gene>
    <name evidence="7" type="ORF">ThimaDRAFT_2060</name>
</gene>
<proteinExistence type="inferred from homology"/>
<evidence type="ECO:0000313" key="7">
    <source>
        <dbReference type="EMBL" id="EGV18642.1"/>
    </source>
</evidence>
<feature type="transmembrane region" description="Helical" evidence="6">
    <location>
        <begin position="247"/>
        <end position="269"/>
    </location>
</feature>
<feature type="transmembrane region" description="Helical" evidence="6">
    <location>
        <begin position="74"/>
        <end position="107"/>
    </location>
</feature>
<evidence type="ECO:0000256" key="3">
    <source>
        <dbReference type="ARBA" id="ARBA00022692"/>
    </source>
</evidence>
<dbReference type="AlphaFoldDB" id="F9UB24"/>
<evidence type="ECO:0000256" key="4">
    <source>
        <dbReference type="ARBA" id="ARBA00022989"/>
    </source>
</evidence>
<evidence type="ECO:0000256" key="5">
    <source>
        <dbReference type="ARBA" id="ARBA00023136"/>
    </source>
</evidence>
<feature type="transmembrane region" description="Helical" evidence="6">
    <location>
        <begin position="213"/>
        <end position="235"/>
    </location>
</feature>
<dbReference type="EMBL" id="AFWV01000006">
    <property type="protein sequence ID" value="EGV18642.1"/>
    <property type="molecule type" value="Genomic_DNA"/>
</dbReference>
<keyword evidence="5 6" id="KW-0472">Membrane</keyword>
<keyword evidence="8" id="KW-1185">Reference proteome</keyword>
<comment type="similarity">
    <text evidence="2 6">Belongs to the 4-toluene sulfonate uptake permease (TSUP) (TC 2.A.102) family.</text>
</comment>
<accession>F9UB24</accession>
<name>F9UB24_9GAMM</name>
<feature type="transmembrane region" description="Helical" evidence="6">
    <location>
        <begin position="281"/>
        <end position="300"/>
    </location>
</feature>
<feature type="transmembrane region" description="Helical" evidence="6">
    <location>
        <begin position="119"/>
        <end position="137"/>
    </location>
</feature>
<evidence type="ECO:0000256" key="2">
    <source>
        <dbReference type="ARBA" id="ARBA00009142"/>
    </source>
</evidence>